<proteinExistence type="predicted"/>
<evidence type="ECO:0000313" key="2">
    <source>
        <dbReference type="Proteomes" id="UP000185124"/>
    </source>
</evidence>
<keyword evidence="2" id="KW-1185">Reference proteome</keyword>
<dbReference type="AlphaFoldDB" id="A0A1N5TJX8"/>
<dbReference type="STRING" id="709881.SAMN04489832_0210"/>
<dbReference type="EMBL" id="FSQT01000001">
    <property type="protein sequence ID" value="SIM48557.1"/>
    <property type="molecule type" value="Genomic_DNA"/>
</dbReference>
<dbReference type="RefSeq" id="WP_159450940.1">
    <property type="nucleotide sequence ID" value="NZ_FSQT01000001.1"/>
</dbReference>
<name>A0A1N5TJX8_9ACTN</name>
<sequence>MTTALTPRHLLTAALATAALATGVAVPLVGAGRGWAAAAPAAPGTARLSDTI</sequence>
<protein>
    <submittedName>
        <fullName evidence="1">Uncharacterized protein</fullName>
    </submittedName>
</protein>
<accession>A0A1N5TJX8</accession>
<evidence type="ECO:0000313" key="1">
    <source>
        <dbReference type="EMBL" id="SIM48557.1"/>
    </source>
</evidence>
<dbReference type="Proteomes" id="UP000185124">
    <property type="component" value="Unassembled WGS sequence"/>
</dbReference>
<organism evidence="1 2">
    <name type="scientific">Micromonospora cremea</name>
    <dbReference type="NCBI Taxonomy" id="709881"/>
    <lineage>
        <taxon>Bacteria</taxon>
        <taxon>Bacillati</taxon>
        <taxon>Actinomycetota</taxon>
        <taxon>Actinomycetes</taxon>
        <taxon>Micromonosporales</taxon>
        <taxon>Micromonosporaceae</taxon>
        <taxon>Micromonospora</taxon>
    </lineage>
</organism>
<reference evidence="2" key="1">
    <citation type="submission" date="2016-12" db="EMBL/GenBank/DDBJ databases">
        <authorList>
            <person name="Varghese N."/>
            <person name="Submissions S."/>
        </authorList>
    </citation>
    <scope>NUCLEOTIDE SEQUENCE [LARGE SCALE GENOMIC DNA]</scope>
    <source>
        <strain evidence="2">DSM 45599</strain>
    </source>
</reference>
<gene>
    <name evidence="1" type="ORF">SAMN04489832_0210</name>
</gene>